<comment type="caution">
    <text evidence="1">The sequence shown here is derived from an EMBL/GenBank/DDBJ whole genome shotgun (WGS) entry which is preliminary data.</text>
</comment>
<dbReference type="Proteomes" id="UP001642720">
    <property type="component" value="Unassembled WGS sequence"/>
</dbReference>
<protein>
    <submittedName>
        <fullName evidence="1">Uncharacterized protein</fullName>
    </submittedName>
</protein>
<dbReference type="GeneID" id="300574805"/>
<evidence type="ECO:0000313" key="2">
    <source>
        <dbReference type="Proteomes" id="UP001642720"/>
    </source>
</evidence>
<accession>A0ABY2HAF1</accession>
<keyword evidence="2" id="KW-1185">Reference proteome</keyword>
<evidence type="ECO:0000313" key="1">
    <source>
        <dbReference type="EMBL" id="TFB04661.1"/>
    </source>
</evidence>
<dbReference type="EMBL" id="PPTA01000003">
    <property type="protein sequence ID" value="TFB04661.1"/>
    <property type="molecule type" value="Genomic_DNA"/>
</dbReference>
<dbReference type="RefSeq" id="XP_073560862.1">
    <property type="nucleotide sequence ID" value="XM_073700355.1"/>
</dbReference>
<proteinExistence type="predicted"/>
<gene>
    <name evidence="1" type="ORF">CCMA1212_002989</name>
</gene>
<organism evidence="1 2">
    <name type="scientific">Trichoderma ghanense</name>
    <dbReference type="NCBI Taxonomy" id="65468"/>
    <lineage>
        <taxon>Eukaryota</taxon>
        <taxon>Fungi</taxon>
        <taxon>Dikarya</taxon>
        <taxon>Ascomycota</taxon>
        <taxon>Pezizomycotina</taxon>
        <taxon>Sordariomycetes</taxon>
        <taxon>Hypocreomycetidae</taxon>
        <taxon>Hypocreales</taxon>
        <taxon>Hypocreaceae</taxon>
        <taxon>Trichoderma</taxon>
    </lineage>
</organism>
<sequence length="225" mass="25780">MGEAFDLEISATIDTEVDVPWNSRVTVFIFHRHRVIGKKTLRDSYIIPDENNKVRIRLESLKIRNLKAFEAFFRNMMPKDGITQEEEVSLCVTAALDHDNNGHEFSIAIDLDHISKLSVDCLDFQRCDESVRISFNMLSPSPVDLDFGHCRFILRKGKETLAFLDGYLIIQQGHYEIDLEGDIDRGVDRKLFAGTGTLAGFKTHEHNNSFLAHAIRLFEIQVKLK</sequence>
<reference evidence="1 2" key="1">
    <citation type="submission" date="2018-01" db="EMBL/GenBank/DDBJ databases">
        <title>Genome characterization of the sugarcane-associated fungus Trichoderma ghanense CCMA-1212 and their application in lignocelulose bioconversion.</title>
        <authorList>
            <person name="Steindorff A.S."/>
            <person name="Mendes T.D."/>
            <person name="Vilela E.S.D."/>
            <person name="Rodrigues D.S."/>
            <person name="Formighieri E.F."/>
            <person name="Melo I.S."/>
            <person name="Favaro L.C.L."/>
        </authorList>
    </citation>
    <scope>NUCLEOTIDE SEQUENCE [LARGE SCALE GENOMIC DNA]</scope>
    <source>
        <strain evidence="1 2">CCMA-1212</strain>
    </source>
</reference>
<name>A0ABY2HAF1_9HYPO</name>